<dbReference type="Pfam" id="PF14772">
    <property type="entry name" value="NYD-SP28"/>
    <property type="match status" value="1"/>
</dbReference>
<evidence type="ECO:0000256" key="2">
    <source>
        <dbReference type="ARBA" id="ARBA00013815"/>
    </source>
</evidence>
<evidence type="ECO:0000256" key="8">
    <source>
        <dbReference type="ARBA" id="ARBA00023273"/>
    </source>
</evidence>
<dbReference type="InterPro" id="IPR039750">
    <property type="entry name" value="DRC1/DRC2"/>
</dbReference>
<dbReference type="EMBL" id="AHAT01032553">
    <property type="status" value="NOT_ANNOTATED_CDS"/>
    <property type="molecule type" value="Genomic_DNA"/>
</dbReference>
<evidence type="ECO:0000256" key="11">
    <source>
        <dbReference type="ARBA" id="ARBA00038424"/>
    </source>
</evidence>
<dbReference type="GO" id="GO:0005858">
    <property type="term" value="C:axonemal dynein complex"/>
    <property type="evidence" value="ECO:0007669"/>
    <property type="project" value="InterPro"/>
</dbReference>
<dbReference type="GO" id="GO:0005930">
    <property type="term" value="C:axoneme"/>
    <property type="evidence" value="ECO:0000318"/>
    <property type="project" value="GO_Central"/>
</dbReference>
<evidence type="ECO:0000256" key="5">
    <source>
        <dbReference type="ARBA" id="ARBA00023054"/>
    </source>
</evidence>
<dbReference type="GeneID" id="102685040"/>
<evidence type="ECO:0000256" key="1">
    <source>
        <dbReference type="ARBA" id="ARBA00004611"/>
    </source>
</evidence>
<evidence type="ECO:0000256" key="3">
    <source>
        <dbReference type="ARBA" id="ARBA00022490"/>
    </source>
</evidence>
<dbReference type="FunCoup" id="W5MM06">
    <property type="interactions" value="223"/>
</dbReference>
<dbReference type="OrthoDB" id="7760980at2759"/>
<accession>W5MM06</accession>
<feature type="domain" description="Dynein regulatory complex protein 1/2 N-terminal" evidence="17">
    <location>
        <begin position="30"/>
        <end position="130"/>
    </location>
</feature>
<comment type="function">
    <text evidence="15">Component of the nexin-dynein regulatory complex (N-DRC) a key regulator of ciliary/flagellar motility which maintains the alignment and integrity of the distal axoneme and regulates microtubule sliding in motile axonemes. Plays a critical role in the assembly of N-DRC and also stabilizes the assembly of multiple inner dynein arms and radial spokes. Coassembles with CCDC65/DRC2 to form a central scaffold needed for assembly of the N-DRC and its attachment to the outer doublet microtubules.</text>
</comment>
<dbReference type="InterPro" id="IPR039505">
    <property type="entry name" value="DRC1/2_N"/>
</dbReference>
<dbReference type="EMBL" id="AHAT01032555">
    <property type="status" value="NOT_ANNOTATED_CDS"/>
    <property type="molecule type" value="Genomic_DNA"/>
</dbReference>
<name>W5MM06_LEPOC</name>
<dbReference type="Pfam" id="PF14775">
    <property type="entry name" value="NYD-SP28_assoc"/>
    <property type="match status" value="1"/>
</dbReference>
<evidence type="ECO:0000256" key="15">
    <source>
        <dbReference type="ARBA" id="ARBA00046115"/>
    </source>
</evidence>
<feature type="coiled-coil region" evidence="16">
    <location>
        <begin position="265"/>
        <end position="324"/>
    </location>
</feature>
<dbReference type="GO" id="GO:0060285">
    <property type="term" value="P:cilium-dependent cell motility"/>
    <property type="evidence" value="ECO:0000318"/>
    <property type="project" value="GO_Central"/>
</dbReference>
<feature type="coiled-coil region" evidence="16">
    <location>
        <begin position="81"/>
        <end position="126"/>
    </location>
</feature>
<keyword evidence="7" id="KW-0206">Cytoskeleton</keyword>
<dbReference type="eggNOG" id="ENOG502QQDD">
    <property type="taxonomic scope" value="Eukaryota"/>
</dbReference>
<keyword evidence="3" id="KW-0963">Cytoplasm</keyword>
<dbReference type="GeneTree" id="ENSGT00940000153804"/>
<evidence type="ECO:0000256" key="12">
    <source>
        <dbReference type="ARBA" id="ARBA00040899"/>
    </source>
</evidence>
<evidence type="ECO:0000256" key="4">
    <source>
        <dbReference type="ARBA" id="ARBA00022846"/>
    </source>
</evidence>
<dbReference type="KEGG" id="loc:102685040"/>
<evidence type="ECO:0000256" key="13">
    <source>
        <dbReference type="ARBA" id="ARBA00041517"/>
    </source>
</evidence>
<evidence type="ECO:0000256" key="16">
    <source>
        <dbReference type="SAM" id="Coils"/>
    </source>
</evidence>
<keyword evidence="20" id="KW-1185">Reference proteome</keyword>
<organism evidence="19 20">
    <name type="scientific">Lepisosteus oculatus</name>
    <name type="common">Spotted gar</name>
    <dbReference type="NCBI Taxonomy" id="7918"/>
    <lineage>
        <taxon>Eukaryota</taxon>
        <taxon>Metazoa</taxon>
        <taxon>Chordata</taxon>
        <taxon>Craniata</taxon>
        <taxon>Vertebrata</taxon>
        <taxon>Euteleostomi</taxon>
        <taxon>Actinopterygii</taxon>
        <taxon>Neopterygii</taxon>
        <taxon>Holostei</taxon>
        <taxon>Semionotiformes</taxon>
        <taxon>Lepisosteidae</taxon>
        <taxon>Lepisosteus</taxon>
    </lineage>
</organism>
<dbReference type="HOGENOM" id="CLU_026536_1_0_1"/>
<reference evidence="20" key="1">
    <citation type="submission" date="2011-12" db="EMBL/GenBank/DDBJ databases">
        <title>The Draft Genome of Lepisosteus oculatus.</title>
        <authorList>
            <consortium name="The Broad Institute Genome Assembly &amp; Analysis Group"/>
            <consortium name="Computational R&amp;D Group"/>
            <consortium name="and Sequencing Platform"/>
            <person name="Di Palma F."/>
            <person name="Alfoldi J."/>
            <person name="Johnson J."/>
            <person name="Berlin A."/>
            <person name="Gnerre S."/>
            <person name="Jaffe D."/>
            <person name="MacCallum I."/>
            <person name="Young S."/>
            <person name="Walker B.J."/>
            <person name="Lander E.S."/>
            <person name="Lindblad-Toh K."/>
        </authorList>
    </citation>
    <scope>NUCLEOTIDE SEQUENCE [LARGE SCALE GENOMIC DNA]</scope>
</reference>
<dbReference type="EMBL" id="AHAT01032554">
    <property type="status" value="NOT_ANNOTATED_CDS"/>
    <property type="molecule type" value="Genomic_DNA"/>
</dbReference>
<dbReference type="Proteomes" id="UP000018468">
    <property type="component" value="Linkage group LG4"/>
</dbReference>
<comment type="subcellular location">
    <subcellularLocation>
        <location evidence="1">Cytoplasm</location>
        <location evidence="1">Cytoskeleton</location>
        <location evidence="1">Flagellum axoneme</location>
    </subcellularLocation>
    <subcellularLocation>
        <location evidence="10">Cytoplasm</location>
        <location evidence="10">Cytoskeleton</location>
        <location evidence="10">Flagellum basal body</location>
    </subcellularLocation>
</comment>
<dbReference type="EMBL" id="AHAT01032552">
    <property type="status" value="NOT_ANNOTATED_CDS"/>
    <property type="molecule type" value="Genomic_DNA"/>
</dbReference>
<dbReference type="STRING" id="7918.ENSLOCP00000009415"/>
<dbReference type="InParanoid" id="W5MM06"/>
<evidence type="ECO:0000259" key="17">
    <source>
        <dbReference type="Pfam" id="PF14772"/>
    </source>
</evidence>
<sequence>MSSEMPKKGGKKAGKLAAMSEEERLLFLQQKALAEEELSKRKEDMLTQFLKDKLQKEERSTAVNLAKLTVQWRAVLRRARAEELRRDIAVLSQTFERVLDRKDSVIKSLVSDLNEAEEQSAKALRSQLRCVDRLLQLQRGRLQALEQHWDSELEALSAEFNTERELIMAQQQQECSYLEDVMFSMEQNFAELDSDARQDYQSTRDEIKNKNIEEKHALRIQLEGAVEELWRQFQQALRNYNEATEDRRIAFEALRARDQRSAQEIDAQMKRLQKMQDSISALRSRLASSQRESEEAGRALRAAREEVQCQARQLKAQLSRARARERSQLATLTVHSAAATKKLQHIIHKGERLLRLTEMCRKLETEQEKVLPFYPSSLSAEEQSQERAAAMEPPSEQLAKAMLDYSDLEGFWQRYNKVLLDRLALERERAALAGENGQLRALLKQYLDGISVSDEILRQHNPLLIVSRHGPVPPAAPPVSEPRVARPAHTVIEAAHIVQRTL</sequence>
<dbReference type="OMA" id="WEYLDLF"/>
<evidence type="ECO:0000256" key="7">
    <source>
        <dbReference type="ARBA" id="ARBA00023212"/>
    </source>
</evidence>
<dbReference type="CTD" id="85478"/>
<reference evidence="19" key="3">
    <citation type="submission" date="2025-09" db="UniProtKB">
        <authorList>
            <consortium name="Ensembl"/>
        </authorList>
    </citation>
    <scope>IDENTIFICATION</scope>
</reference>
<protein>
    <recommendedName>
        <fullName evidence="2">Dynein regulatory complex protein 1</fullName>
    </recommendedName>
    <alternativeName>
        <fullName evidence="9">Coiled-coil domain-containing protein 164</fullName>
    </alternativeName>
    <alternativeName>
        <fullName evidence="13">Coiled-coil domain-containing protein 65</fullName>
    </alternativeName>
    <alternativeName>
        <fullName evidence="12">Dynein regulatory complex subunit 2</fullName>
    </alternativeName>
</protein>
<dbReference type="InterPro" id="IPR029440">
    <property type="entry name" value="DRC1_C"/>
</dbReference>
<evidence type="ECO:0000259" key="18">
    <source>
        <dbReference type="Pfam" id="PF14775"/>
    </source>
</evidence>
<evidence type="ECO:0000313" key="20">
    <source>
        <dbReference type="Proteomes" id="UP000018468"/>
    </source>
</evidence>
<proteinExistence type="inferred from homology"/>
<evidence type="ECO:0000256" key="6">
    <source>
        <dbReference type="ARBA" id="ARBA00023069"/>
    </source>
</evidence>
<keyword evidence="4" id="KW-0282">Flagellum</keyword>
<comment type="function">
    <text evidence="14">Component of the nexin-dynein regulatory complex (N-DRC), a key regulator of ciliary/flagellar motility which maintains the alignment and integrity of the distal axoneme and regulates microtubule sliding in motile axonemes. Plays a critical role in the assembly of N-DRC and also stabilizes the assembly of multiple inner dynein arms and radial spokes. Coassembles with DRC1 to form a central scaffold needed for assembly of the N-DRC and its attachment to the outer doublet microtubules.</text>
</comment>
<dbReference type="PANTHER" id="PTHR21625">
    <property type="entry name" value="NYD-SP28 PROTEIN"/>
    <property type="match status" value="1"/>
</dbReference>
<evidence type="ECO:0000313" key="19">
    <source>
        <dbReference type="Ensembl" id="ENSLOCP00000009415.1"/>
    </source>
</evidence>
<keyword evidence="5 16" id="KW-0175">Coiled coil</keyword>
<dbReference type="GO" id="GO:0070286">
    <property type="term" value="P:axonemal dynein complex assembly"/>
    <property type="evidence" value="ECO:0000318"/>
    <property type="project" value="GO_Central"/>
</dbReference>
<evidence type="ECO:0000256" key="14">
    <source>
        <dbReference type="ARBA" id="ARBA00045865"/>
    </source>
</evidence>
<dbReference type="EMBL" id="AHAT01032551">
    <property type="status" value="NOT_ANNOTATED_CDS"/>
    <property type="molecule type" value="Genomic_DNA"/>
</dbReference>
<comment type="similarity">
    <text evidence="11">Belongs to the DRC2 family.</text>
</comment>
<dbReference type="EMBL" id="AHAT01032550">
    <property type="status" value="NOT_ANNOTATED_CDS"/>
    <property type="molecule type" value="Genomic_DNA"/>
</dbReference>
<evidence type="ECO:0000256" key="10">
    <source>
        <dbReference type="ARBA" id="ARBA00037841"/>
    </source>
</evidence>
<dbReference type="Bgee" id="ENSLOCG00000007755">
    <property type="expression patterns" value="Expressed in testis and 5 other cell types or tissues"/>
</dbReference>
<dbReference type="AlphaFoldDB" id="W5MM06"/>
<dbReference type="PANTHER" id="PTHR21625:SF0">
    <property type="entry name" value="DYNEIN REGULATORY COMPLEX SUBUNIT 2"/>
    <property type="match status" value="1"/>
</dbReference>
<dbReference type="GO" id="GO:0003352">
    <property type="term" value="P:regulation of cilium movement"/>
    <property type="evidence" value="ECO:0000318"/>
    <property type="project" value="GO_Central"/>
</dbReference>
<keyword evidence="8" id="KW-0966">Cell projection</keyword>
<keyword evidence="6" id="KW-0969">Cilium</keyword>
<feature type="domain" description="Dynein regulatory complex protein 1 C-terminal" evidence="18">
    <location>
        <begin position="408"/>
        <end position="447"/>
    </location>
</feature>
<dbReference type="Ensembl" id="ENSLOCT00000009426.1">
    <property type="protein sequence ID" value="ENSLOCP00000009415.1"/>
    <property type="gene ID" value="ENSLOCG00000007755.1"/>
</dbReference>
<reference evidence="19" key="2">
    <citation type="submission" date="2025-08" db="UniProtKB">
        <authorList>
            <consortium name="Ensembl"/>
        </authorList>
    </citation>
    <scope>IDENTIFICATION</scope>
</reference>
<evidence type="ECO:0000256" key="9">
    <source>
        <dbReference type="ARBA" id="ARBA00031554"/>
    </source>
</evidence>